<dbReference type="InterPro" id="IPR001242">
    <property type="entry name" value="Condensation_dom"/>
</dbReference>
<dbReference type="Gene3D" id="2.30.38.10">
    <property type="entry name" value="Luciferase, Domain 3"/>
    <property type="match status" value="1"/>
</dbReference>
<name>A0A0F7ZYM0_9HYPO</name>
<organism evidence="5 6">
    <name type="scientific">Hirsutella minnesotensis 3608</name>
    <dbReference type="NCBI Taxonomy" id="1043627"/>
    <lineage>
        <taxon>Eukaryota</taxon>
        <taxon>Fungi</taxon>
        <taxon>Dikarya</taxon>
        <taxon>Ascomycota</taxon>
        <taxon>Pezizomycotina</taxon>
        <taxon>Sordariomycetes</taxon>
        <taxon>Hypocreomycetidae</taxon>
        <taxon>Hypocreales</taxon>
        <taxon>Ophiocordycipitaceae</taxon>
        <taxon>Hirsutella</taxon>
    </lineage>
</organism>
<keyword evidence="2" id="KW-0597">Phosphoprotein</keyword>
<dbReference type="SMART" id="SM00823">
    <property type="entry name" value="PKS_PP"/>
    <property type="match status" value="4"/>
</dbReference>
<dbReference type="InterPro" id="IPR023213">
    <property type="entry name" value="CAT-like_dom_sf"/>
</dbReference>
<dbReference type="PROSITE" id="PS00012">
    <property type="entry name" value="PHOSPHOPANTETHEINE"/>
    <property type="match status" value="3"/>
</dbReference>
<sequence>MENDGHNAGWVSVENAACLFPRLNTTPSRDDSRKSVAVPIDLREVSEFCEENHITPLQLLQVTWGLALQSYAGNDRPWFAYEDSQPVSCADAPPDVRNYVSLDLSENKTCLDLVQETESWTTKGDRTDLLSRSNTAIIRQKTNCTAHQYDICIVADGNDFDVEVSLQYKQSIISDRQAAIIADVIAHILPQLAQKQVKASSIELCPPSVLDELTTLSGKTPTLFNQCIHDAILEQCAANPERPAISAWDGDFCYRDVEQLTTSLSHHLAAHGIGPESFVAIYFDKSKWTAIAMISILRAGGAFVLLDSSFPKARLAEMCSQLDVKMVICSSRLSQEATFVKVSTLILDHEIMTSLERQSSAPNAASIQEAKSHNAAFAVFTSGSTGIPKGIIFNHDSFCTGQREVIQTIGYGPGTRALQFTSYAFDVSVLEHLTPLMAGSCVCISPENALKSNLVEAMRLMRVNLAFMTPTVSRLMRPAEVRFLEKLVLLGEPLLDDDIETWAESTMLFNGYGPAECCVLTSLHLYSDVSIGPNIIGLGKGAICWVVDPSNRSRLLPPGAIGELLIEGPIVGRGYVKDERRSKSSFIEAPSWRSNLQGHKESASLMYCSGDLVQYVSDGLLRYIGRRDSQAKIHGQRLELEEVECCIRQGLPPGSQTFAVLASPAGAASTLLVGFILYPKYEAGSLRDVINHPTEGFKQLTHQIRKHLEGRLPRYMIPSVLLPLNDVPKTPTGKADRKHLSRLASQLTREEIDGFMRDKVYRSQPGTDDERLLHRMVAQVLQVSDFGMNENFYHLGGDSVSAMRLIRQAREEVGLVITMDNIYKNPMLSDMAVAMRSNQEDIDIEPLSLLTTSDQVSDIIQRAQKACGVSSRDEIEDIYPCTPLQEGIIALSVSSAEAKYTTVSTYRLPQAIDIDRFKHAWDEVILINPILRTRFIHNSAGQLLQVVLKAGIDWNLAQDLDDMKLQASRWRVEIGEPLLKLILLPSPRETRVCICISHAAYDGWSLPETLKQVEKAYYGGVIHSRPFKHFIRHLLQSDQRESEEYWKQYFRGFLEQGFPSHPNVYQNYQPRTVATAMRRLRLPDETARNTSLPNSILLSWALTISQYAGSRDVVFGTTLSGRNVPVQGIDAILAPTITTLPFRIQLDNSKTVQETLDIIQSQAVETMSFEHTGLQQMATFGSEVAAACRFRNHLVIQPPETQTPSTLFAHGQSQEIVDNYLISLEVTLPGVDERSLAIVATHDVEIVPPWLMGNILDQLNNNFTEILSKPSEKLQDLTITSRESLETVFSWNRNVPQPVHCCVHDLLGRRCLAQPKEMAVDAFDGTLTYESLDRHATDFAIRLQALGVRSSEYVMVVTERSLWAVVAMLAIMKAGAAFVMVDPATPSARMQQIKDDSMSRIMVTSIKEKTRAQDLGLPGVVIPTWSDASLQLVDWPYENPSVSPDDAVYAVFTSGSTGRPKGIVIQHRSLATAATINGAMFGIDETSRVLNVTSFAFDTSMAEIFYTLVQGGCICIPSEADSRNQLEAAMNHFRVTTACLTPSLARALNPSKLQSLRTLALGGEAVSKVDIGMWANKAQVINGYGPAECTIDSTIQSNVSLENGLSNIGFGAATVTWIVDPNDENCSTLVPLGAVGELVLEGPVLGQGYLNNAAKTASSFIEFPDWLTRMRRGKRGRLYRTGDLVQYSPRGDGSLLYVGRKDNQVKLRGQRIELGDVEGNLIKYLPSAKEAIAEVIRPCDAGAEPALAAFILFNDANQSLTTDDAESEILAHADSEMKFNLRMPKILDRKRLREMVSGISRKELRAYASDDLQRRLPSGEKENVLQNAVSTVLGLSLDDVGMDDSFFKLGGDSITAMRLAGFLKEKSYSLTVADIFRYPRLGELAALSAAECMEPTRTLQPYELLPMDQRSRIIQDAADQCGVAVGMVEDVYPCTPMQEALVALTLKQQKDYVAELTLDLPQSANIDQVKAAWEKVYEANPILRTRIMSSPFASGRSLQAVIREPMEWSCNLDPLIVENGKPLHKAVLFGEPKRQKLAIYLHHALYDGHSLAALLSQAQVAYDGGELFSKSFNTFSAYTSAMDLKSAKEFWCKDFADLDSAMFPAVRSRQSSAQRESTSYTINIPETRNLEFTLANVIQSACAVALGHFTNAQDVVYGLTLAGRNAPVTGIEEIIGPTISTVPFRVLLSPEQTMRSLMCDIQDHLSRMTSFEQVGLQNIRGFSTECASACDFRCHLVIQPAEHETQLETFREPEISNDTYSRFSSSPLFLAFNISADKRSIQLVATFDVSYLEAVEVTGFARHLDSSIQLILQDPSLHVRDLQRAGPCDLVRIEEWNAFEQPALQRLTHDLVAERCLLQPDVEAVCSWDGSLTYGQLEDASSRFAQHLLACGNRANSVTALCMEKSRWAIVAILGILKSGSACGMLDPSYPIERMQEILRQTSAACVVASPATRELTESIVGDSETTIIIAPQSLWQSVPPSPPQTPRPSSPHDAAFMIFTSGSTGKPKGIVLEHKSIATGLRDLCGPLGLNENSRVLHFASYAFDASVLEVLGCLGVGGCICIPSESDRTTNLCEFIEQHRVNWAFMIPSTSQLIEPDKVPSLKTLAMGGEAFKPIDVERWGGNNDLQLLNLYGPAEGTFGCAVGKITLENWTYGWTGPIVNGNCWIVDPSDPECLCAIGAIGELLIEGPILAREYLKDRQKTAESFITSPRWLSRLRGHEDSRLYKTGDLFQYTNNGHLRYVSRKDRQLKLNGQRLEPEEIESRLVSCFADDATIVVDLVRATKSGTRPRLFAFVHLNRSKCLDSREDDSEIPFAKPDDEFLALCLVAKDKLSESLPRYMIPTVFIPLSLVPRTGSGKINRRLISQAAASLEASELGLYSDRPTQQSQPATPAERVMSELWAVILGLPQDNINASDNFFNLGGDSISAMKLVSAARSKGVKLSVSEIFSHPRLSEMAVRATSCQNARDFATIEPFSLLQEDERCLVLETAAHCQVEPELIEDIYPCTPMQEALISQSMRSPGAYLGLFRFRLAKGVDINRLQEAWSRVLGANPILRTRFIQTSSIYQVVLRQDHPWQVVDLMALEGMEHSLKTREMKLGCPLVQIILGQSSEPDIPDEILLVIHHALYDGWSLQLVLSQVQQAYGQIRLQYQPFNRFIDHLKRVEMQDAERFWIEQLSGAGAVTFPMLPEPEIRPRADAVIRQGVKVKSFSDITIASLLEFSWALTLAQYDSSPVSYGIVLSGRSANLAGIESITGPTITTVPANFVLDKEASTVDELHRLQSRRAAASRFEQFGLQRIRRVSSEAEAACLFQNLLLIQQCQVQSSEEFLIPVDARGDAGDFSAYALEVTCEVSEEDCRITFDFDSSILDPRQAKRVLDQFVHTIGQVQKHPEKPLSDIDFLTVSDWEDISLWNKHLPAPVGRCVHEVIQEQCLKTPSAEAVCAWDGNLTYQQLGELSDRLASHLHITGTGPEKFIPILSDKSKWVAVCILGIIKAGGAVVLLDPAIPFERMQIICSSINAHCILSSSGCAKTAKRLAPSVIEIGDKCFPPISKSLGMEPAVRPHNAIYLIFTSGSTGKPKGIVITHDAFHTSGQMQQAPLYLDANTRTLQFASHMFDVCIADYLWTFLAGGCVCVASNEELKNDLTGAINRLKVNRADLTPSIARVLRPDDIPNVKTILLGGEPMSRLDMQMWLGKVRLVNGYGPSECSVCCVLADVESDCEPSNIGYTYGALSWVVDKDDQDILLPIGSVGELVIEGHTLAREYLDELDKTAAAFIKSPRWLRALRPDSRLYKTGDLVQYNPNGTLKYIGRKDTQVKIRGQRVELGEIEHMIRETSSSIRDVVVEVVQQGNNKAAQLLVVFASNLTTDIIDGEIDEAGDRLLFLPATQRHRDESQKMLQTLRNKLPIYMVPDVIIPLSYIPLSANGKADRSLLRNEAAALTRQQISLYQSSTFSKRAPDSEAESLLQHVVCDILKLEPTDVGLDDSFFRLGGDSIIAIRLVERAELQGFNFRVSDVFKHPRLSDLAQFVNNSSTVSGESSSDEMAESCEIIETTDTEEVSKVLSRNGFPCEENGIAEILPVTQAAERYLFQTPEYWIVNLRGPVPLAQLQSACSSLVARHEILRTVFTRDQGRFIQVVLREVDTRVKHLLTDKAISDCVEQYRQKDMMTTPTVNVPITDFVFLQSSCDSEPRQALVVRLSHAQFDGYSLHKLWKDLKDLYEGKTLPPAAKYSSHVQKWSRSRTAEAIDYWKDTLAESSVTKIGNADFSGITLCPSGESKLVTSSRVVKAEEESLGNITMATIVKAAWAVLLTKLSGSEDVVFSQVSNGRNYTSSTVNEVVGICLNFIPVRVRLGMDQKVTELLKSVQTQHYESMAHELLDFRDIARHSTSWPRETNSQSVIVHQNIDPDEVFQFGDAEAWVTCSYEWPHPPDDILIESRPLGDGSLQITMDARGSILCQQNADLVVERLCCLIGTMSGLAEDSETNIGTLLAALDQ</sequence>
<evidence type="ECO:0000256" key="2">
    <source>
        <dbReference type="ARBA" id="ARBA00022553"/>
    </source>
</evidence>
<dbReference type="SUPFAM" id="SSF56801">
    <property type="entry name" value="Acetyl-CoA synthetase-like"/>
    <property type="match status" value="4"/>
</dbReference>
<dbReference type="FunFam" id="3.30.300.30:FF:000015">
    <property type="entry name" value="Nonribosomal peptide synthase SidD"/>
    <property type="match status" value="3"/>
</dbReference>
<keyword evidence="6" id="KW-1185">Reference proteome</keyword>
<dbReference type="InterPro" id="IPR000873">
    <property type="entry name" value="AMP-dep_synth/lig_dom"/>
</dbReference>
<dbReference type="CDD" id="cd19545">
    <property type="entry name" value="FUM14_C_NRPS-like"/>
    <property type="match status" value="3"/>
</dbReference>
<dbReference type="InterPro" id="IPR020806">
    <property type="entry name" value="PKS_PP-bd"/>
</dbReference>
<dbReference type="GO" id="GO:0005737">
    <property type="term" value="C:cytoplasm"/>
    <property type="evidence" value="ECO:0007669"/>
    <property type="project" value="TreeGrafter"/>
</dbReference>
<dbReference type="Gene3D" id="3.30.300.30">
    <property type="match status" value="4"/>
</dbReference>
<dbReference type="Gene3D" id="3.30.559.10">
    <property type="entry name" value="Chloramphenicol acetyltransferase-like domain"/>
    <property type="match status" value="4"/>
</dbReference>
<dbReference type="FunFam" id="1.10.1200.10:FF:000005">
    <property type="entry name" value="Nonribosomal peptide synthetase 1"/>
    <property type="match status" value="2"/>
</dbReference>
<dbReference type="OrthoDB" id="416786at2759"/>
<dbReference type="SUPFAM" id="SSF52777">
    <property type="entry name" value="CoA-dependent acyltransferases"/>
    <property type="match status" value="9"/>
</dbReference>
<dbReference type="Pfam" id="PF00668">
    <property type="entry name" value="Condensation"/>
    <property type="match status" value="4"/>
</dbReference>
<dbReference type="GO" id="GO:0043041">
    <property type="term" value="P:amino acid activation for nonribosomal peptide biosynthetic process"/>
    <property type="evidence" value="ECO:0007669"/>
    <property type="project" value="TreeGrafter"/>
</dbReference>
<gene>
    <name evidence="5" type="ORF">HIM_07899</name>
</gene>
<evidence type="ECO:0000259" key="4">
    <source>
        <dbReference type="PROSITE" id="PS50075"/>
    </source>
</evidence>
<dbReference type="GO" id="GO:0044550">
    <property type="term" value="P:secondary metabolite biosynthetic process"/>
    <property type="evidence" value="ECO:0007669"/>
    <property type="project" value="TreeGrafter"/>
</dbReference>
<proteinExistence type="predicted"/>
<dbReference type="Gene3D" id="3.40.50.980">
    <property type="match status" value="2"/>
</dbReference>
<dbReference type="Proteomes" id="UP000054481">
    <property type="component" value="Unassembled WGS sequence"/>
</dbReference>
<dbReference type="PROSITE" id="PS00455">
    <property type="entry name" value="AMP_BINDING"/>
    <property type="match status" value="2"/>
</dbReference>
<dbReference type="FunFam" id="3.40.50.12780:FF:000014">
    <property type="entry name" value="Nonribosomal peptide synthetase 1"/>
    <property type="match status" value="2"/>
</dbReference>
<dbReference type="InterPro" id="IPR009081">
    <property type="entry name" value="PP-bd_ACP"/>
</dbReference>
<keyword evidence="3" id="KW-0436">Ligase</keyword>
<dbReference type="InterPro" id="IPR045851">
    <property type="entry name" value="AMP-bd_C_sf"/>
</dbReference>
<dbReference type="Pfam" id="PF00550">
    <property type="entry name" value="PP-binding"/>
    <property type="match status" value="4"/>
</dbReference>
<dbReference type="EMBL" id="KQ030543">
    <property type="protein sequence ID" value="KJZ72707.1"/>
    <property type="molecule type" value="Genomic_DNA"/>
</dbReference>
<dbReference type="CDD" id="cd19542">
    <property type="entry name" value="CT_NRPS-like"/>
    <property type="match status" value="1"/>
</dbReference>
<dbReference type="PANTHER" id="PTHR45527:SF1">
    <property type="entry name" value="FATTY ACID SYNTHASE"/>
    <property type="match status" value="1"/>
</dbReference>
<keyword evidence="1" id="KW-0596">Phosphopantetheine</keyword>
<feature type="domain" description="Carrier" evidence="4">
    <location>
        <begin position="764"/>
        <end position="839"/>
    </location>
</feature>
<dbReference type="Gene3D" id="3.40.50.12780">
    <property type="entry name" value="N-terminal domain of ligase-like"/>
    <property type="match status" value="3"/>
</dbReference>
<dbReference type="Pfam" id="PF00501">
    <property type="entry name" value="AMP-binding"/>
    <property type="match status" value="4"/>
</dbReference>
<feature type="domain" description="Carrier" evidence="4">
    <location>
        <begin position="3961"/>
        <end position="4037"/>
    </location>
</feature>
<dbReference type="InterPro" id="IPR020845">
    <property type="entry name" value="AMP-binding_CS"/>
</dbReference>
<dbReference type="InterPro" id="IPR006162">
    <property type="entry name" value="Ppantetheine_attach_site"/>
</dbReference>
<evidence type="ECO:0000256" key="1">
    <source>
        <dbReference type="ARBA" id="ARBA00022450"/>
    </source>
</evidence>
<dbReference type="GO" id="GO:0031177">
    <property type="term" value="F:phosphopantetheine binding"/>
    <property type="evidence" value="ECO:0007669"/>
    <property type="project" value="InterPro"/>
</dbReference>
<dbReference type="InterPro" id="IPR042099">
    <property type="entry name" value="ANL_N_sf"/>
</dbReference>
<dbReference type="Gene3D" id="3.30.559.30">
    <property type="entry name" value="Nonribosomal peptide synthetase, condensation domain"/>
    <property type="match status" value="5"/>
</dbReference>
<reference evidence="5 6" key="1">
    <citation type="journal article" date="2014" name="Genome Biol. Evol.">
        <title>Comparative genomics and transcriptomics analyses reveal divergent lifestyle features of nematode endoparasitic fungus Hirsutella minnesotensis.</title>
        <authorList>
            <person name="Lai Y."/>
            <person name="Liu K."/>
            <person name="Zhang X."/>
            <person name="Zhang X."/>
            <person name="Li K."/>
            <person name="Wang N."/>
            <person name="Shu C."/>
            <person name="Wu Y."/>
            <person name="Wang C."/>
            <person name="Bushley K.E."/>
            <person name="Xiang M."/>
            <person name="Liu X."/>
        </authorList>
    </citation>
    <scope>NUCLEOTIDE SEQUENCE [LARGE SCALE GENOMIC DNA]</scope>
    <source>
        <strain evidence="5 6">3608</strain>
    </source>
</reference>
<dbReference type="PANTHER" id="PTHR45527">
    <property type="entry name" value="NONRIBOSOMAL PEPTIDE SYNTHETASE"/>
    <property type="match status" value="1"/>
</dbReference>
<dbReference type="InterPro" id="IPR010071">
    <property type="entry name" value="AA_adenyl_dom"/>
</dbReference>
<evidence type="ECO:0000313" key="5">
    <source>
        <dbReference type="EMBL" id="KJZ72707.1"/>
    </source>
</evidence>
<dbReference type="NCBIfam" id="TIGR01733">
    <property type="entry name" value="AA-adenyl-dom"/>
    <property type="match status" value="3"/>
</dbReference>
<evidence type="ECO:0000313" key="6">
    <source>
        <dbReference type="Proteomes" id="UP000054481"/>
    </source>
</evidence>
<feature type="domain" description="Carrier" evidence="4">
    <location>
        <begin position="2890"/>
        <end position="2966"/>
    </location>
</feature>
<dbReference type="InterPro" id="IPR036736">
    <property type="entry name" value="ACP-like_sf"/>
</dbReference>
<dbReference type="SUPFAM" id="SSF47336">
    <property type="entry name" value="ACP-like"/>
    <property type="match status" value="4"/>
</dbReference>
<dbReference type="GO" id="GO:0016874">
    <property type="term" value="F:ligase activity"/>
    <property type="evidence" value="ECO:0007669"/>
    <property type="project" value="UniProtKB-KW"/>
</dbReference>
<accession>A0A0F7ZYM0</accession>
<feature type="domain" description="Carrier" evidence="4">
    <location>
        <begin position="1816"/>
        <end position="1892"/>
    </location>
</feature>
<dbReference type="CDD" id="cd05918">
    <property type="entry name" value="A_NRPS_SidN3_like"/>
    <property type="match status" value="4"/>
</dbReference>
<dbReference type="PROSITE" id="PS50075">
    <property type="entry name" value="CARRIER"/>
    <property type="match status" value="4"/>
</dbReference>
<dbReference type="NCBIfam" id="NF003417">
    <property type="entry name" value="PRK04813.1"/>
    <property type="match status" value="4"/>
</dbReference>
<evidence type="ECO:0000256" key="3">
    <source>
        <dbReference type="ARBA" id="ARBA00022598"/>
    </source>
</evidence>
<protein>
    <recommendedName>
        <fullName evidence="4">Carrier domain-containing protein</fullName>
    </recommendedName>
</protein>
<dbReference type="SMART" id="SM01294">
    <property type="entry name" value="PKS_PP_betabranch"/>
    <property type="match status" value="1"/>
</dbReference>
<dbReference type="Gene3D" id="1.10.1200.10">
    <property type="entry name" value="ACP-like"/>
    <property type="match status" value="4"/>
</dbReference>